<dbReference type="EMBL" id="SBIW01000006">
    <property type="protein sequence ID" value="RWY51198.1"/>
    <property type="molecule type" value="Genomic_DNA"/>
</dbReference>
<comment type="caution">
    <text evidence="1">The sequence shown here is derived from an EMBL/GenBank/DDBJ whole genome shotgun (WGS) entry which is preliminary data.</text>
</comment>
<evidence type="ECO:0000313" key="1">
    <source>
        <dbReference type="EMBL" id="RWY51198.1"/>
    </source>
</evidence>
<dbReference type="Proteomes" id="UP000286701">
    <property type="component" value="Unassembled WGS sequence"/>
</dbReference>
<proteinExistence type="predicted"/>
<keyword evidence="2" id="KW-1185">Reference proteome</keyword>
<gene>
    <name evidence="1" type="ORF">EPL05_14125</name>
</gene>
<protein>
    <submittedName>
        <fullName evidence="1">Uncharacterized protein</fullName>
    </submittedName>
</protein>
<name>A0A444MNC6_9SPHI</name>
<sequence>MTLSNVADPQAARNLPLLISYTVTHEIGHAINVHHHHLPQEKQGGFYIRVANCPIRYWFDTGQEDDHADWISCLPVVCGILLN</sequence>
<reference evidence="1 2" key="1">
    <citation type="submission" date="2019-01" db="EMBL/GenBank/DDBJ databases">
        <title>Mucilaginibacter antarcticum sp. nov., isolated from antarctic soil.</title>
        <authorList>
            <person name="Yan Y.-Q."/>
            <person name="Du Z.-J."/>
        </authorList>
    </citation>
    <scope>NUCLEOTIDE SEQUENCE [LARGE SCALE GENOMIC DNA]</scope>
    <source>
        <strain evidence="1 2">F01003</strain>
    </source>
</reference>
<dbReference type="SUPFAM" id="SSF55486">
    <property type="entry name" value="Metalloproteases ('zincins'), catalytic domain"/>
    <property type="match status" value="1"/>
</dbReference>
<organism evidence="1 2">
    <name type="scientific">Mucilaginibacter gilvus</name>
    <dbReference type="NCBI Taxonomy" id="2305909"/>
    <lineage>
        <taxon>Bacteria</taxon>
        <taxon>Pseudomonadati</taxon>
        <taxon>Bacteroidota</taxon>
        <taxon>Sphingobacteriia</taxon>
        <taxon>Sphingobacteriales</taxon>
        <taxon>Sphingobacteriaceae</taxon>
        <taxon>Mucilaginibacter</taxon>
    </lineage>
</organism>
<dbReference type="AlphaFoldDB" id="A0A444MNC6"/>
<accession>A0A444MNC6</accession>
<evidence type="ECO:0000313" key="2">
    <source>
        <dbReference type="Proteomes" id="UP000286701"/>
    </source>
</evidence>